<sequence length="80" mass="7806">MSSVNRTDPSIRSTEQLGTTVGSAILPSGVMLPAAGDMQSGTESSGVSGPTDSIALHPIASSSSSSSTHLSIGSSLSASL</sequence>
<dbReference type="Proteomes" id="UP000748756">
    <property type="component" value="Unassembled WGS sequence"/>
</dbReference>
<dbReference type="OrthoDB" id="2446308at2759"/>
<organism evidence="2 3">
    <name type="scientific">Linnemannia schmuckeri</name>
    <dbReference type="NCBI Taxonomy" id="64567"/>
    <lineage>
        <taxon>Eukaryota</taxon>
        <taxon>Fungi</taxon>
        <taxon>Fungi incertae sedis</taxon>
        <taxon>Mucoromycota</taxon>
        <taxon>Mortierellomycotina</taxon>
        <taxon>Mortierellomycetes</taxon>
        <taxon>Mortierellales</taxon>
        <taxon>Mortierellaceae</taxon>
        <taxon>Linnemannia</taxon>
    </lineage>
</organism>
<comment type="caution">
    <text evidence="2">The sequence shown here is derived from an EMBL/GenBank/DDBJ whole genome shotgun (WGS) entry which is preliminary data.</text>
</comment>
<reference evidence="2" key="1">
    <citation type="journal article" date="2020" name="Fungal Divers.">
        <title>Resolving the Mortierellaceae phylogeny through synthesis of multi-gene phylogenetics and phylogenomics.</title>
        <authorList>
            <person name="Vandepol N."/>
            <person name="Liber J."/>
            <person name="Desiro A."/>
            <person name="Na H."/>
            <person name="Kennedy M."/>
            <person name="Barry K."/>
            <person name="Grigoriev I.V."/>
            <person name="Miller A.N."/>
            <person name="O'Donnell K."/>
            <person name="Stajich J.E."/>
            <person name="Bonito G."/>
        </authorList>
    </citation>
    <scope>NUCLEOTIDE SEQUENCE</scope>
    <source>
        <strain evidence="2">NRRL 6426</strain>
    </source>
</reference>
<keyword evidence="3" id="KW-1185">Reference proteome</keyword>
<dbReference type="EMBL" id="JAAAUQ010000418">
    <property type="protein sequence ID" value="KAF9150438.1"/>
    <property type="molecule type" value="Genomic_DNA"/>
</dbReference>
<protein>
    <submittedName>
        <fullName evidence="2">Uncharacterized protein</fullName>
    </submittedName>
</protein>
<name>A0A9P5S0J7_9FUNG</name>
<evidence type="ECO:0000256" key="1">
    <source>
        <dbReference type="SAM" id="MobiDB-lite"/>
    </source>
</evidence>
<evidence type="ECO:0000313" key="3">
    <source>
        <dbReference type="Proteomes" id="UP000748756"/>
    </source>
</evidence>
<accession>A0A9P5S0J7</accession>
<proteinExistence type="predicted"/>
<gene>
    <name evidence="2" type="ORF">BG015_007764</name>
</gene>
<feature type="region of interest" description="Disordered" evidence="1">
    <location>
        <begin position="1"/>
        <end position="80"/>
    </location>
</feature>
<dbReference type="AlphaFoldDB" id="A0A9P5S0J7"/>
<feature type="compositionally biased region" description="Polar residues" evidence="1">
    <location>
        <begin position="39"/>
        <end position="51"/>
    </location>
</feature>
<feature type="non-terminal residue" evidence="2">
    <location>
        <position position="80"/>
    </location>
</feature>
<feature type="compositionally biased region" description="Low complexity" evidence="1">
    <location>
        <begin position="53"/>
        <end position="80"/>
    </location>
</feature>
<feature type="compositionally biased region" description="Polar residues" evidence="1">
    <location>
        <begin position="1"/>
        <end position="22"/>
    </location>
</feature>
<evidence type="ECO:0000313" key="2">
    <source>
        <dbReference type="EMBL" id="KAF9150438.1"/>
    </source>
</evidence>